<dbReference type="GO" id="GO:0004803">
    <property type="term" value="F:transposase activity"/>
    <property type="evidence" value="ECO:0007669"/>
    <property type="project" value="TreeGrafter"/>
</dbReference>
<dbReference type="SUPFAM" id="SSF53098">
    <property type="entry name" value="Ribonuclease H-like"/>
    <property type="match status" value="1"/>
</dbReference>
<organism evidence="2">
    <name type="scientific">mine drainage metagenome</name>
    <dbReference type="NCBI Taxonomy" id="410659"/>
    <lineage>
        <taxon>unclassified sequences</taxon>
        <taxon>metagenomes</taxon>
        <taxon>ecological metagenomes</taxon>
    </lineage>
</organism>
<dbReference type="PANTHER" id="PTHR10948:SF23">
    <property type="entry name" value="TRANSPOSASE INSI FOR INSERTION SEQUENCE ELEMENT IS30A-RELATED"/>
    <property type="match status" value="1"/>
</dbReference>
<name>T0ZLN0_9ZZZZ</name>
<dbReference type="InterPro" id="IPR001584">
    <property type="entry name" value="Integrase_cat-core"/>
</dbReference>
<dbReference type="InterPro" id="IPR012337">
    <property type="entry name" value="RNaseH-like_sf"/>
</dbReference>
<sequence>GRAQVGHLEGDLITGAYNRSAIATIFDRASRHVWLAGFAEDHGATATLAALVEVMERIPEEHRQSLTWDQGREMARHDVLTELCNVPVFFADPHSPWQRPTNENGNGLLRRYVGKGTDLGIYTTEDLRAIERRLNTMPRRILGWQTAEEVYTAMT</sequence>
<dbReference type="PANTHER" id="PTHR10948">
    <property type="entry name" value="TRANSPOSASE"/>
    <property type="match status" value="1"/>
</dbReference>
<feature type="non-terminal residue" evidence="2">
    <location>
        <position position="1"/>
    </location>
</feature>
<accession>T0ZLN0</accession>
<dbReference type="InterPro" id="IPR051917">
    <property type="entry name" value="Transposase-Integrase"/>
</dbReference>
<dbReference type="GO" id="GO:0003676">
    <property type="term" value="F:nucleic acid binding"/>
    <property type="evidence" value="ECO:0007669"/>
    <property type="project" value="InterPro"/>
</dbReference>
<reference evidence="2" key="1">
    <citation type="submission" date="2013-08" db="EMBL/GenBank/DDBJ databases">
        <authorList>
            <person name="Mendez C."/>
            <person name="Richter M."/>
            <person name="Ferrer M."/>
            <person name="Sanchez J."/>
        </authorList>
    </citation>
    <scope>NUCLEOTIDE SEQUENCE</scope>
</reference>
<dbReference type="InterPro" id="IPR036397">
    <property type="entry name" value="RNaseH_sf"/>
</dbReference>
<comment type="caution">
    <text evidence="2">The sequence shown here is derived from an EMBL/GenBank/DDBJ whole genome shotgun (WGS) entry which is preliminary data.</text>
</comment>
<dbReference type="EMBL" id="AUZY01012514">
    <property type="protein sequence ID" value="EQD29624.1"/>
    <property type="molecule type" value="Genomic_DNA"/>
</dbReference>
<gene>
    <name evidence="2" type="ORF">B1B_18678</name>
</gene>
<dbReference type="PROSITE" id="PS50994">
    <property type="entry name" value="INTEGRASE"/>
    <property type="match status" value="1"/>
</dbReference>
<feature type="domain" description="Integrase catalytic" evidence="1">
    <location>
        <begin position="1"/>
        <end position="155"/>
    </location>
</feature>
<proteinExistence type="predicted"/>
<protein>
    <submittedName>
        <fullName evidence="2">Transposase, ISlxx5</fullName>
    </submittedName>
</protein>
<dbReference type="InterPro" id="IPR053392">
    <property type="entry name" value="Transposase_IS30-like"/>
</dbReference>
<feature type="non-terminal residue" evidence="2">
    <location>
        <position position="155"/>
    </location>
</feature>
<dbReference type="AlphaFoldDB" id="T0ZLN0"/>
<evidence type="ECO:0000259" key="1">
    <source>
        <dbReference type="PROSITE" id="PS50994"/>
    </source>
</evidence>
<dbReference type="GO" id="GO:0015074">
    <property type="term" value="P:DNA integration"/>
    <property type="evidence" value="ECO:0007669"/>
    <property type="project" value="InterPro"/>
</dbReference>
<reference evidence="2" key="2">
    <citation type="journal article" date="2014" name="ISME J.">
        <title>Microbial stratification in low pH oxic and suboxic macroscopic growths along an acid mine drainage.</title>
        <authorList>
            <person name="Mendez-Garcia C."/>
            <person name="Mesa V."/>
            <person name="Sprenger R.R."/>
            <person name="Richter M."/>
            <person name="Diez M.S."/>
            <person name="Solano J."/>
            <person name="Bargiela R."/>
            <person name="Golyshina O.V."/>
            <person name="Manteca A."/>
            <person name="Ramos J.L."/>
            <person name="Gallego J.R."/>
            <person name="Llorente I."/>
            <person name="Martins Dos Santos V.A."/>
            <person name="Jensen O.N."/>
            <person name="Pelaez A.I."/>
            <person name="Sanchez J."/>
            <person name="Ferrer M."/>
        </authorList>
    </citation>
    <scope>NUCLEOTIDE SEQUENCE</scope>
</reference>
<evidence type="ECO:0000313" key="2">
    <source>
        <dbReference type="EMBL" id="EQD29624.1"/>
    </source>
</evidence>
<dbReference type="GO" id="GO:0005829">
    <property type="term" value="C:cytosol"/>
    <property type="evidence" value="ECO:0007669"/>
    <property type="project" value="TreeGrafter"/>
</dbReference>
<dbReference type="NCBIfam" id="NF033563">
    <property type="entry name" value="transpos_IS30"/>
    <property type="match status" value="1"/>
</dbReference>
<dbReference type="GO" id="GO:0032196">
    <property type="term" value="P:transposition"/>
    <property type="evidence" value="ECO:0007669"/>
    <property type="project" value="TreeGrafter"/>
</dbReference>
<dbReference type="Gene3D" id="3.30.420.10">
    <property type="entry name" value="Ribonuclease H-like superfamily/Ribonuclease H"/>
    <property type="match status" value="1"/>
</dbReference>